<proteinExistence type="predicted"/>
<reference evidence="3 4" key="1">
    <citation type="submission" date="2024-04" db="EMBL/GenBank/DDBJ databases">
        <title>Flavobacterium sp. DGU41 16S ribosomal RNA gene Genome sequencing and assembly.</title>
        <authorList>
            <person name="Park S."/>
        </authorList>
    </citation>
    <scope>NUCLEOTIDE SEQUENCE [LARGE SCALE GENOMIC DNA]</scope>
    <source>
        <strain evidence="3 4">DGU41</strain>
    </source>
</reference>
<keyword evidence="2" id="KW-0472">Membrane</keyword>
<keyword evidence="2" id="KW-1133">Transmembrane helix</keyword>
<name>A0ABU9I8B5_9FLAO</name>
<protein>
    <submittedName>
        <fullName evidence="3">Uncharacterized protein</fullName>
    </submittedName>
</protein>
<organism evidence="3 4">
    <name type="scientific">Flavobacterium helocola</name>
    <dbReference type="NCBI Taxonomy" id="3139139"/>
    <lineage>
        <taxon>Bacteria</taxon>
        <taxon>Pseudomonadati</taxon>
        <taxon>Bacteroidota</taxon>
        <taxon>Flavobacteriia</taxon>
        <taxon>Flavobacteriales</taxon>
        <taxon>Flavobacteriaceae</taxon>
        <taxon>Flavobacterium</taxon>
    </lineage>
</organism>
<keyword evidence="2" id="KW-0812">Transmembrane</keyword>
<evidence type="ECO:0000256" key="1">
    <source>
        <dbReference type="SAM" id="Coils"/>
    </source>
</evidence>
<feature type="transmembrane region" description="Helical" evidence="2">
    <location>
        <begin position="56"/>
        <end position="74"/>
    </location>
</feature>
<comment type="caution">
    <text evidence="3">The sequence shown here is derived from an EMBL/GenBank/DDBJ whole genome shotgun (WGS) entry which is preliminary data.</text>
</comment>
<keyword evidence="4" id="KW-1185">Reference proteome</keyword>
<evidence type="ECO:0000313" key="3">
    <source>
        <dbReference type="EMBL" id="MEL1248153.1"/>
    </source>
</evidence>
<evidence type="ECO:0000256" key="2">
    <source>
        <dbReference type="SAM" id="Phobius"/>
    </source>
</evidence>
<evidence type="ECO:0000313" key="4">
    <source>
        <dbReference type="Proteomes" id="UP001393056"/>
    </source>
</evidence>
<accession>A0ABU9I8B5</accession>
<sequence length="75" mass="9045">MEKIQQIVDLLDQHIDDIDFAKSNISKIENEIERKKNNIWRASELEKSIKKNERNVYLEFLYSFIIIGLILYLIF</sequence>
<gene>
    <name evidence="3" type="ORF">AAEO58_08860</name>
</gene>
<dbReference type="Proteomes" id="UP001393056">
    <property type="component" value="Unassembled WGS sequence"/>
</dbReference>
<feature type="coiled-coil region" evidence="1">
    <location>
        <begin position="11"/>
        <end position="45"/>
    </location>
</feature>
<dbReference type="RefSeq" id="WP_297869021.1">
    <property type="nucleotide sequence ID" value="NZ_JBBYHT010000004.1"/>
</dbReference>
<dbReference type="EMBL" id="JBBYHT010000004">
    <property type="protein sequence ID" value="MEL1248153.1"/>
    <property type="molecule type" value="Genomic_DNA"/>
</dbReference>
<keyword evidence="1" id="KW-0175">Coiled coil</keyword>